<dbReference type="CDD" id="cd01286">
    <property type="entry name" value="deoxycytidylate_deaminase"/>
    <property type="match status" value="1"/>
</dbReference>
<dbReference type="InterPro" id="IPR002125">
    <property type="entry name" value="CMP_dCMP_dom"/>
</dbReference>
<dbReference type="PANTHER" id="PTHR11086:SF18">
    <property type="entry name" value="DEOXYCYTIDYLATE DEAMINASE"/>
    <property type="match status" value="1"/>
</dbReference>
<comment type="cofactor">
    <cofactor evidence="1 4">
        <name>Zn(2+)</name>
        <dbReference type="ChEBI" id="CHEBI:29105"/>
    </cofactor>
</comment>
<dbReference type="PIRSF" id="PIRSF006019">
    <property type="entry name" value="dCMP_deaminase"/>
    <property type="match status" value="1"/>
</dbReference>
<accession>A0LHN8</accession>
<dbReference type="PROSITE" id="PS51747">
    <property type="entry name" value="CYT_DCMP_DEAMINASES_2"/>
    <property type="match status" value="1"/>
</dbReference>
<sequence length="170" mass="18747">MDWDRYFLEIATAVANNSKCLSRKIGALLVRDKSIISTGYNGPPRGVPHCNRRYVIDPSVSAIMPTHMMGKEMDLCPRKALGYKSGEGLHLCIASHAEVNCINNAARNGICTLGSTLYLSSAFLPCKNCLCEIINAGIKEIVVREIQPYDPTSLFILEHSDLSIRTYKLG</sequence>
<dbReference type="PANTHER" id="PTHR11086">
    <property type="entry name" value="DEOXYCYTIDYLATE DEAMINASE-RELATED"/>
    <property type="match status" value="1"/>
</dbReference>
<dbReference type="RefSeq" id="WP_011698111.1">
    <property type="nucleotide sequence ID" value="NC_008554.1"/>
</dbReference>
<dbReference type="SUPFAM" id="SSF53927">
    <property type="entry name" value="Cytidine deaminase-like"/>
    <property type="match status" value="1"/>
</dbReference>
<evidence type="ECO:0000256" key="4">
    <source>
        <dbReference type="PIRSR" id="PIRSR006019-2"/>
    </source>
</evidence>
<organism evidence="6 7">
    <name type="scientific">Syntrophobacter fumaroxidans (strain DSM 10017 / MPOB)</name>
    <dbReference type="NCBI Taxonomy" id="335543"/>
    <lineage>
        <taxon>Bacteria</taxon>
        <taxon>Pseudomonadati</taxon>
        <taxon>Thermodesulfobacteriota</taxon>
        <taxon>Syntrophobacteria</taxon>
        <taxon>Syntrophobacterales</taxon>
        <taxon>Syntrophobacteraceae</taxon>
        <taxon>Syntrophobacter</taxon>
    </lineage>
</organism>
<reference evidence="6 7" key="1">
    <citation type="submission" date="2006-10" db="EMBL/GenBank/DDBJ databases">
        <title>Complete sequence of Syntrophobacter fumaroxidans MPOB.</title>
        <authorList>
            <consortium name="US DOE Joint Genome Institute"/>
            <person name="Copeland A."/>
            <person name="Lucas S."/>
            <person name="Lapidus A."/>
            <person name="Barry K."/>
            <person name="Detter J.C."/>
            <person name="Glavina del Rio T."/>
            <person name="Hammon N."/>
            <person name="Israni S."/>
            <person name="Pitluck S."/>
            <person name="Goltsman E.G."/>
            <person name="Martinez M."/>
            <person name="Schmutz J."/>
            <person name="Larimer F."/>
            <person name="Land M."/>
            <person name="Hauser L."/>
            <person name="Kyrpides N."/>
            <person name="Kim E."/>
            <person name="Boone D.R."/>
            <person name="Brockman F."/>
            <person name="Culley D."/>
            <person name="Ferry J."/>
            <person name="Gunsalus R."/>
            <person name="McInerney M.J."/>
            <person name="Morrison M."/>
            <person name="Plugge C."/>
            <person name="Rohlin L."/>
            <person name="Scholten J."/>
            <person name="Sieber J."/>
            <person name="Stams A.J.M."/>
            <person name="Worm P."/>
            <person name="Henstra A.M."/>
            <person name="Richardson P."/>
        </authorList>
    </citation>
    <scope>NUCLEOTIDE SEQUENCE [LARGE SCALE GENOMIC DNA]</scope>
    <source>
        <strain evidence="7">DSM 10017 / MPOB</strain>
    </source>
</reference>
<keyword evidence="4" id="KW-0479">Metal-binding</keyword>
<dbReference type="InterPro" id="IPR016193">
    <property type="entry name" value="Cytidine_deaminase-like"/>
</dbReference>
<keyword evidence="7" id="KW-1185">Reference proteome</keyword>
<dbReference type="KEGG" id="sfu:Sfum_1248"/>
<dbReference type="OrthoDB" id="9788517at2"/>
<dbReference type="GO" id="GO:0004132">
    <property type="term" value="F:dCMP deaminase activity"/>
    <property type="evidence" value="ECO:0007669"/>
    <property type="project" value="InterPro"/>
</dbReference>
<name>A0LHN8_SYNFM</name>
<evidence type="ECO:0000256" key="1">
    <source>
        <dbReference type="ARBA" id="ARBA00001947"/>
    </source>
</evidence>
<dbReference type="HOGENOM" id="CLU_047993_2_3_7"/>
<dbReference type="GO" id="GO:0005737">
    <property type="term" value="C:cytoplasm"/>
    <property type="evidence" value="ECO:0007669"/>
    <property type="project" value="TreeGrafter"/>
</dbReference>
<evidence type="ECO:0000259" key="5">
    <source>
        <dbReference type="PROSITE" id="PS51747"/>
    </source>
</evidence>
<feature type="binding site" evidence="4">
    <location>
        <position position="129"/>
    </location>
    <ligand>
        <name>Zn(2+)</name>
        <dbReference type="ChEBI" id="CHEBI:29105"/>
        <note>catalytic</note>
    </ligand>
</feature>
<dbReference type="EMBL" id="CP000478">
    <property type="protein sequence ID" value="ABK16940.1"/>
    <property type="molecule type" value="Genomic_DNA"/>
</dbReference>
<evidence type="ECO:0000256" key="3">
    <source>
        <dbReference type="PIRSR" id="PIRSR006019-1"/>
    </source>
</evidence>
<protein>
    <submittedName>
        <fullName evidence="6">CMP/dCMP deaminase, zinc-binding</fullName>
    </submittedName>
</protein>
<dbReference type="GO" id="GO:0006220">
    <property type="term" value="P:pyrimidine nucleotide metabolic process"/>
    <property type="evidence" value="ECO:0007669"/>
    <property type="project" value="InterPro"/>
</dbReference>
<dbReference type="AlphaFoldDB" id="A0LHN8"/>
<feature type="domain" description="CMP/dCMP-type deaminase" evidence="5">
    <location>
        <begin position="2"/>
        <end position="158"/>
    </location>
</feature>
<evidence type="ECO:0000313" key="7">
    <source>
        <dbReference type="Proteomes" id="UP000001784"/>
    </source>
</evidence>
<keyword evidence="4" id="KW-0862">Zinc</keyword>
<evidence type="ECO:0000313" key="6">
    <source>
        <dbReference type="EMBL" id="ABK16940.1"/>
    </source>
</evidence>
<dbReference type="Gene3D" id="3.40.140.10">
    <property type="entry name" value="Cytidine Deaminase, domain 2"/>
    <property type="match status" value="1"/>
</dbReference>
<dbReference type="eggNOG" id="COG2131">
    <property type="taxonomic scope" value="Bacteria"/>
</dbReference>
<dbReference type="InParanoid" id="A0LHN8"/>
<dbReference type="InterPro" id="IPR016473">
    <property type="entry name" value="dCMP_deaminase"/>
</dbReference>
<dbReference type="Proteomes" id="UP000001784">
    <property type="component" value="Chromosome"/>
</dbReference>
<dbReference type="STRING" id="335543.Sfum_1248"/>
<feature type="binding site" evidence="4">
    <location>
        <position position="96"/>
    </location>
    <ligand>
        <name>Zn(2+)</name>
        <dbReference type="ChEBI" id="CHEBI:29105"/>
        <note>catalytic</note>
    </ligand>
</feature>
<dbReference type="InterPro" id="IPR035105">
    <property type="entry name" value="Deoxycytidylate_deaminase_dom"/>
</dbReference>
<dbReference type="GO" id="GO:0008270">
    <property type="term" value="F:zinc ion binding"/>
    <property type="evidence" value="ECO:0007669"/>
    <property type="project" value="InterPro"/>
</dbReference>
<feature type="binding site" evidence="4">
    <location>
        <position position="126"/>
    </location>
    <ligand>
        <name>Zn(2+)</name>
        <dbReference type="ChEBI" id="CHEBI:29105"/>
        <note>catalytic</note>
    </ligand>
</feature>
<feature type="active site" description="Proton donor" evidence="3">
    <location>
        <position position="98"/>
    </location>
</feature>
<gene>
    <name evidence="6" type="ordered locus">Sfum_1248</name>
</gene>
<keyword evidence="2" id="KW-0378">Hydrolase</keyword>
<proteinExistence type="predicted"/>
<evidence type="ECO:0000256" key="2">
    <source>
        <dbReference type="ARBA" id="ARBA00022801"/>
    </source>
</evidence>
<dbReference type="InterPro" id="IPR015517">
    <property type="entry name" value="dCMP_deaminase-rel"/>
</dbReference>
<dbReference type="Pfam" id="PF00383">
    <property type="entry name" value="dCMP_cyt_deam_1"/>
    <property type="match status" value="1"/>
</dbReference>